<evidence type="ECO:0000256" key="5">
    <source>
        <dbReference type="ARBA" id="ARBA00022692"/>
    </source>
</evidence>
<protein>
    <submittedName>
        <fullName evidence="10">Uncharacterized protein</fullName>
    </submittedName>
</protein>
<feature type="transmembrane region" description="Helical" evidence="9">
    <location>
        <begin position="415"/>
        <end position="437"/>
    </location>
</feature>
<evidence type="ECO:0000256" key="2">
    <source>
        <dbReference type="ARBA" id="ARBA00007040"/>
    </source>
</evidence>
<feature type="transmembrane region" description="Helical" evidence="9">
    <location>
        <begin position="310"/>
        <end position="336"/>
    </location>
</feature>
<accession>A0A8J4TNX5</accession>
<dbReference type="AlphaFoldDB" id="A0A8J4TNX5"/>
<feature type="transmembrane region" description="Helical" evidence="9">
    <location>
        <begin position="37"/>
        <end position="57"/>
    </location>
</feature>
<comment type="caution">
    <text evidence="10">The sequence shown here is derived from an EMBL/GenBank/DDBJ whole genome shotgun (WGS) entry which is preliminary data.</text>
</comment>
<dbReference type="InterPro" id="IPR050598">
    <property type="entry name" value="AminoAcid_Transporter"/>
</dbReference>
<evidence type="ECO:0000256" key="9">
    <source>
        <dbReference type="SAM" id="Phobius"/>
    </source>
</evidence>
<dbReference type="PANTHER" id="PTHR11785">
    <property type="entry name" value="AMINO ACID TRANSPORTER"/>
    <property type="match status" value="1"/>
</dbReference>
<comment type="similarity">
    <text evidence="2">Belongs to the amino acid-polyamine-organocation (APC) superfamily. L-type amino acid transporter (LAT) (TC 2.A.3.8) family.</text>
</comment>
<evidence type="ECO:0000256" key="7">
    <source>
        <dbReference type="ARBA" id="ARBA00023136"/>
    </source>
</evidence>
<dbReference type="EMBL" id="LUCH01001348">
    <property type="protein sequence ID" value="KAF5403229.1"/>
    <property type="molecule type" value="Genomic_DNA"/>
</dbReference>
<feature type="transmembrane region" description="Helical" evidence="9">
    <location>
        <begin position="228"/>
        <end position="247"/>
    </location>
</feature>
<keyword evidence="4" id="KW-1003">Cell membrane</keyword>
<dbReference type="InterPro" id="IPR002293">
    <property type="entry name" value="AA/rel_permease1"/>
</dbReference>
<dbReference type="OrthoDB" id="3257095at2759"/>
<feature type="transmembrane region" description="Helical" evidence="9">
    <location>
        <begin position="381"/>
        <end position="403"/>
    </location>
</feature>
<feature type="transmembrane region" description="Helical" evidence="9">
    <location>
        <begin position="189"/>
        <end position="208"/>
    </location>
</feature>
<keyword evidence="5 9" id="KW-0812">Transmembrane</keyword>
<feature type="transmembrane region" description="Helical" evidence="9">
    <location>
        <begin position="259"/>
        <end position="284"/>
    </location>
</feature>
<feature type="transmembrane region" description="Helical" evidence="9">
    <location>
        <begin position="443"/>
        <end position="463"/>
    </location>
</feature>
<organism evidence="10 11">
    <name type="scientific">Paragonimus heterotremus</name>
    <dbReference type="NCBI Taxonomy" id="100268"/>
    <lineage>
        <taxon>Eukaryota</taxon>
        <taxon>Metazoa</taxon>
        <taxon>Spiralia</taxon>
        <taxon>Lophotrochozoa</taxon>
        <taxon>Platyhelminthes</taxon>
        <taxon>Trematoda</taxon>
        <taxon>Digenea</taxon>
        <taxon>Plagiorchiida</taxon>
        <taxon>Troglotremata</taxon>
        <taxon>Troglotrematidae</taxon>
        <taxon>Paragonimus</taxon>
    </lineage>
</organism>
<evidence type="ECO:0000256" key="1">
    <source>
        <dbReference type="ARBA" id="ARBA00004651"/>
    </source>
</evidence>
<sequence length="491" mass="54325">MGDTDAKWNKVESDDGQGQPLKQEKLPDVPVKMKKTIGLVNSITIIIGSMIGSGIFVSPTGIVENVHSFGASIVIWVGCGLFSMLGAYCYAELGTLIHRSGGDYAYHLEAFGPFMGFLRLWIEVMVARPATMAVIGMTFAKYILQPAFPDCEQPETVLRCLSAVCLLILAFINAYSVRLSTRVQDFFTYAKMFALLLIIVTGAVQIGLGRTEELQDPFEGSNWNPGDIAKAFYSGLFAYAGWNYLNCMIEEMNNPQRDLPIAIIFSCLVVTVVYTLANVAYLTVVSMSELLSTPAVAVTFANRMYGPMWWIMPLFVAFSTFGGVNGSMLTASRVFFVASQEKQMPQLISFLHVDRLTPIPAVIFTCVVGLAYLLITDIYALITYLGFVQWLAIGATVFIVLLFRCTRRDVPRPVRAPLIFAVVYVSITTFLVIFTFVGAPRESLMGVLIILTAVPVYLFGCVWKNKPKSFERMMHQLTIGSQKFLRLVPGS</sequence>
<feature type="compositionally biased region" description="Basic and acidic residues" evidence="8">
    <location>
        <begin position="1"/>
        <end position="13"/>
    </location>
</feature>
<proteinExistence type="inferred from homology"/>
<dbReference type="GO" id="GO:0015179">
    <property type="term" value="F:L-amino acid transmembrane transporter activity"/>
    <property type="evidence" value="ECO:0007669"/>
    <property type="project" value="TreeGrafter"/>
</dbReference>
<feature type="region of interest" description="Disordered" evidence="8">
    <location>
        <begin position="1"/>
        <end position="24"/>
    </location>
</feature>
<feature type="transmembrane region" description="Helical" evidence="9">
    <location>
        <begin position="156"/>
        <end position="177"/>
    </location>
</feature>
<evidence type="ECO:0000256" key="8">
    <source>
        <dbReference type="SAM" id="MobiDB-lite"/>
    </source>
</evidence>
<keyword evidence="7 9" id="KW-0472">Membrane</keyword>
<dbReference type="PIRSF" id="PIRSF006060">
    <property type="entry name" value="AA_transporter"/>
    <property type="match status" value="1"/>
</dbReference>
<keyword evidence="3" id="KW-0813">Transport</keyword>
<dbReference type="PANTHER" id="PTHR11785:SF528">
    <property type="entry name" value="AMINO ACID TRANSPORTER PROTEIN JHI-21"/>
    <property type="match status" value="1"/>
</dbReference>
<evidence type="ECO:0000313" key="11">
    <source>
        <dbReference type="Proteomes" id="UP000748531"/>
    </source>
</evidence>
<feature type="transmembrane region" description="Helical" evidence="9">
    <location>
        <begin position="69"/>
        <end position="91"/>
    </location>
</feature>
<evidence type="ECO:0000256" key="3">
    <source>
        <dbReference type="ARBA" id="ARBA00022448"/>
    </source>
</evidence>
<keyword evidence="11" id="KW-1185">Reference proteome</keyword>
<reference evidence="10" key="1">
    <citation type="submission" date="2019-05" db="EMBL/GenBank/DDBJ databases">
        <title>Annotation for the trematode Paragonimus heterotremus.</title>
        <authorList>
            <person name="Choi Y.-J."/>
        </authorList>
    </citation>
    <scope>NUCLEOTIDE SEQUENCE</scope>
    <source>
        <strain evidence="10">LC</strain>
    </source>
</reference>
<dbReference type="Proteomes" id="UP000748531">
    <property type="component" value="Unassembled WGS sequence"/>
</dbReference>
<keyword evidence="6 9" id="KW-1133">Transmembrane helix</keyword>
<feature type="transmembrane region" description="Helical" evidence="9">
    <location>
        <begin position="356"/>
        <end position="375"/>
    </location>
</feature>
<evidence type="ECO:0000313" key="10">
    <source>
        <dbReference type="EMBL" id="KAF5403229.1"/>
    </source>
</evidence>
<dbReference type="FunFam" id="1.20.1740.10:FF:000003">
    <property type="entry name" value="Y+L amino acid transporter 1 isoform X1"/>
    <property type="match status" value="1"/>
</dbReference>
<feature type="transmembrane region" description="Helical" evidence="9">
    <location>
        <begin position="125"/>
        <end position="144"/>
    </location>
</feature>
<dbReference type="Pfam" id="PF13520">
    <property type="entry name" value="AA_permease_2"/>
    <property type="match status" value="1"/>
</dbReference>
<dbReference type="Gene3D" id="1.20.1740.10">
    <property type="entry name" value="Amino acid/polyamine transporter I"/>
    <property type="match status" value="1"/>
</dbReference>
<comment type="subcellular location">
    <subcellularLocation>
        <location evidence="1">Cell membrane</location>
        <topology evidence="1">Multi-pass membrane protein</topology>
    </subcellularLocation>
</comment>
<dbReference type="GO" id="GO:0005886">
    <property type="term" value="C:plasma membrane"/>
    <property type="evidence" value="ECO:0007669"/>
    <property type="project" value="UniProtKB-SubCell"/>
</dbReference>
<name>A0A8J4TNX5_9TREM</name>
<gene>
    <name evidence="10" type="ORF">PHET_03036</name>
</gene>
<evidence type="ECO:0000256" key="4">
    <source>
        <dbReference type="ARBA" id="ARBA00022475"/>
    </source>
</evidence>
<evidence type="ECO:0000256" key="6">
    <source>
        <dbReference type="ARBA" id="ARBA00022989"/>
    </source>
</evidence>